<organism evidence="5 6">
    <name type="scientific">Aquimarina addita</name>
    <dbReference type="NCBI Taxonomy" id="870485"/>
    <lineage>
        <taxon>Bacteria</taxon>
        <taxon>Pseudomonadati</taxon>
        <taxon>Bacteroidota</taxon>
        <taxon>Flavobacteriia</taxon>
        <taxon>Flavobacteriales</taxon>
        <taxon>Flavobacteriaceae</taxon>
        <taxon>Aquimarina</taxon>
    </lineage>
</organism>
<dbReference type="SMART" id="SM00758">
    <property type="entry name" value="PA14"/>
    <property type="match status" value="1"/>
</dbReference>
<dbReference type="InterPro" id="IPR007110">
    <property type="entry name" value="Ig-like_dom"/>
</dbReference>
<proteinExistence type="predicted"/>
<dbReference type="EMBL" id="BAABCW010000004">
    <property type="protein sequence ID" value="GAA4114032.1"/>
    <property type="molecule type" value="Genomic_DNA"/>
</dbReference>
<dbReference type="InterPro" id="IPR013783">
    <property type="entry name" value="Ig-like_fold"/>
</dbReference>
<keyword evidence="1" id="KW-0732">Signal</keyword>
<dbReference type="Pfam" id="PF17957">
    <property type="entry name" value="Big_7"/>
    <property type="match status" value="1"/>
</dbReference>
<dbReference type="PANTHER" id="PTHR43739:SF5">
    <property type="entry name" value="EXO-ALPHA-SIALIDASE"/>
    <property type="match status" value="1"/>
</dbReference>
<dbReference type="Pfam" id="PF15902">
    <property type="entry name" value="Sortilin-Vps10"/>
    <property type="match status" value="1"/>
</dbReference>
<dbReference type="InterPro" id="IPR031778">
    <property type="entry name" value="Sortilin_N"/>
</dbReference>
<dbReference type="InterPro" id="IPR015943">
    <property type="entry name" value="WD40/YVTN_repeat-like_dom_sf"/>
</dbReference>
<protein>
    <recommendedName>
        <fullName evidence="7">PA14 domain-containing protein</fullName>
    </recommendedName>
</protein>
<feature type="domain" description="Ig-like" evidence="3">
    <location>
        <begin position="1078"/>
        <end position="1156"/>
    </location>
</feature>
<dbReference type="SUPFAM" id="SSF110296">
    <property type="entry name" value="Oligoxyloglucan reducing end-specific cellobiohydrolase"/>
    <property type="match status" value="2"/>
</dbReference>
<keyword evidence="6" id="KW-1185">Reference proteome</keyword>
<dbReference type="SUPFAM" id="SSF49299">
    <property type="entry name" value="PKD domain"/>
    <property type="match status" value="1"/>
</dbReference>
<dbReference type="PANTHER" id="PTHR43739">
    <property type="entry name" value="XYLOGLUCANASE (EUROFUNG)"/>
    <property type="match status" value="1"/>
</dbReference>
<dbReference type="Pfam" id="PF07691">
    <property type="entry name" value="PA14"/>
    <property type="match status" value="1"/>
</dbReference>
<dbReference type="Gene3D" id="2.130.10.10">
    <property type="entry name" value="YVTN repeat-like/Quinoprotein amine dehydrogenase"/>
    <property type="match status" value="3"/>
</dbReference>
<evidence type="ECO:0000256" key="1">
    <source>
        <dbReference type="ARBA" id="ARBA00022729"/>
    </source>
</evidence>
<dbReference type="Gene3D" id="3.90.182.10">
    <property type="entry name" value="Toxin - Anthrax Protective Antigen,domain 1"/>
    <property type="match status" value="1"/>
</dbReference>
<evidence type="ECO:0008006" key="7">
    <source>
        <dbReference type="Google" id="ProtNLM"/>
    </source>
</evidence>
<dbReference type="InterPro" id="IPR011658">
    <property type="entry name" value="PA14_dom"/>
</dbReference>
<evidence type="ECO:0000313" key="6">
    <source>
        <dbReference type="Proteomes" id="UP001500459"/>
    </source>
</evidence>
<dbReference type="Gene3D" id="2.60.40.10">
    <property type="entry name" value="Immunoglobulins"/>
    <property type="match status" value="1"/>
</dbReference>
<evidence type="ECO:0000256" key="2">
    <source>
        <dbReference type="ARBA" id="ARBA00022737"/>
    </source>
</evidence>
<sequence length="1417" mass="155794">MVHSQIEQRYFIEILDQTNKFDEIVERVERYYEENDKGKGSGYKQWKRWENFYSTRLMPDGTVPNLSSVESDVYNKNAIFSKKGKSKSSVAAGLEGDWSSMGPDGYTRFGQGYNGGIGRINCIAVDPDNDQIVYVGTPAGGLWKSNTGGDSWIPLTDDLPTMGVSGIAIDYSSPVNDRTIFILTGDGDGEHTKSNGILKSIDNGATWVSTGLSWDIDNIVGYKLLMHPTNPNEMLVATSHTVYKTIDGAVTWTRTIDYERIYDIEYKPGNPQYVYASGAGNILRSTDGGDSWNELSGANGLPSSYTRVAIAVTPDAPDYVYAIYGEVTGLGSMKGLYRSTDSGNSFSLRADAPNILGYNRYGTDDLSQSFYDLAIAVSPINADEVHVGGINCWKSSNGGGSWINTSYWYESSAGNGNYTHADIHALEFVGEVLYSGTDGGIYKTTNGASDWEDISSGLVISQMYRIGLDPTNPNRLLHGSQDNGSNKIENGGYYHWYGADGFGCIVDPSNPDRIYGSFQNGGIIRSDDNGTTLTTINDPRDIDEGGDGREGNWDTPFTLDPDNSNIIYAGFRDVWKSTNRGDSWVNITDGDIGFGDCTQIEIAPSNSNYIYVTKSNYVYYSKDGGATWGQSDQFKYSTKTYIAIHPTNPNIIWVTVGGFNEGEKVLKSTDGGVNFTNASGSLPNIPVNCIVYEYESNNGLYVGTDLGVFYINDDISDWVSYAQNLPNTIVKELAIQYTTDKLFAGTFGRGMWVSPLYPLSSDTYRNADVPSNPVQGLSYAYYEGEWSILPEFDSLIPIKEGVLNTINVSPKEREVNFGIEYDGYINIPADGEYIFYLSSDDGSKLFIGNNEVINHDEIHAPAEKQGSIKLKKGLHSFRIPYFQAVGGSQLSLQYSGPDIIKQVVSQAMFFMDEKIDGTTDKECISSTNSDWKNYVMTTQTGTFECSFSVEPGLDTMDAVIGLSNEDAVTYSDMGVIVRFNTSGYIDVRDGSNYSSTLLKSYKSGTTYDIRIKVDLDNKKYDVYVQDNNHTEQLLADDFNFRTEQASVSVFNNWATYGNTGTLVICDFEILESNENQAPQVAMTSPLANTTYEEGDTITLSSTATDIDGTIVNVTWYQNDTEIRSDSGAPYSKPWENVAAGSYEIKAKAEDDQGAITWSTSVNINVLPAQNSICNTSSDEWSGVVAENQNSFFRTSFNVIPNDSNMDGVIGMSNGDADAYADLAVIVRLNQDGEFDVRNGSSYASSTIVSYTAGATYNISLEVDLASKKYDVYVTSPSGETIRIADDFAFRSDQSGVGTLNNWNWKSGVGSLQVCDPFIIPVFPGASLGVREIHEWNGIGQISMYPNPATDEVVFSIGNNNELLKAEIMDLYGKLVLSTNEKMTNILKVNTSKLSNGIYFIRIYVNKEVVNKKLIIKK</sequence>
<evidence type="ECO:0000259" key="4">
    <source>
        <dbReference type="PROSITE" id="PS51820"/>
    </source>
</evidence>
<evidence type="ECO:0000259" key="3">
    <source>
        <dbReference type="PROSITE" id="PS50835"/>
    </source>
</evidence>
<gene>
    <name evidence="5" type="ORF">GCM10022393_13290</name>
</gene>
<dbReference type="Proteomes" id="UP001500459">
    <property type="component" value="Unassembled WGS sequence"/>
</dbReference>
<dbReference type="InterPro" id="IPR035986">
    <property type="entry name" value="PKD_dom_sf"/>
</dbReference>
<feature type="domain" description="PA14" evidence="4">
    <location>
        <begin position="772"/>
        <end position="908"/>
    </location>
</feature>
<accession>A0ABP7XEW3</accession>
<dbReference type="InterPro" id="IPR052025">
    <property type="entry name" value="Xyloglucanase_GH74"/>
</dbReference>
<dbReference type="Pfam" id="PF18962">
    <property type="entry name" value="Por_Secre_tail"/>
    <property type="match status" value="1"/>
</dbReference>
<dbReference type="SUPFAM" id="SSF56988">
    <property type="entry name" value="Anthrax protective antigen"/>
    <property type="match status" value="1"/>
</dbReference>
<dbReference type="CDD" id="cd15482">
    <property type="entry name" value="Sialidase_non-viral"/>
    <property type="match status" value="1"/>
</dbReference>
<dbReference type="NCBIfam" id="TIGR04183">
    <property type="entry name" value="Por_Secre_tail"/>
    <property type="match status" value="1"/>
</dbReference>
<dbReference type="PROSITE" id="PS51820">
    <property type="entry name" value="PA14"/>
    <property type="match status" value="1"/>
</dbReference>
<comment type="caution">
    <text evidence="5">The sequence shown here is derived from an EMBL/GenBank/DDBJ whole genome shotgun (WGS) entry which is preliminary data.</text>
</comment>
<dbReference type="PROSITE" id="PS50835">
    <property type="entry name" value="IG_LIKE"/>
    <property type="match status" value="1"/>
</dbReference>
<keyword evidence="2" id="KW-0677">Repeat</keyword>
<dbReference type="InterPro" id="IPR026444">
    <property type="entry name" value="Secre_tail"/>
</dbReference>
<reference evidence="6" key="1">
    <citation type="journal article" date="2019" name="Int. J. Syst. Evol. Microbiol.">
        <title>The Global Catalogue of Microorganisms (GCM) 10K type strain sequencing project: providing services to taxonomists for standard genome sequencing and annotation.</title>
        <authorList>
            <consortium name="The Broad Institute Genomics Platform"/>
            <consortium name="The Broad Institute Genome Sequencing Center for Infectious Disease"/>
            <person name="Wu L."/>
            <person name="Ma J."/>
        </authorList>
    </citation>
    <scope>NUCLEOTIDE SEQUENCE [LARGE SCALE GENOMIC DNA]</scope>
    <source>
        <strain evidence="6">JCM 17106</strain>
    </source>
</reference>
<dbReference type="InterPro" id="IPR037524">
    <property type="entry name" value="PA14/GLEYA"/>
</dbReference>
<evidence type="ECO:0000313" key="5">
    <source>
        <dbReference type="EMBL" id="GAA4114032.1"/>
    </source>
</evidence>
<name>A0ABP7XEW3_9FLAO</name>